<organism evidence="1 2">
    <name type="scientific">Ancylostoma ceylanicum</name>
    <dbReference type="NCBI Taxonomy" id="53326"/>
    <lineage>
        <taxon>Eukaryota</taxon>
        <taxon>Metazoa</taxon>
        <taxon>Ecdysozoa</taxon>
        <taxon>Nematoda</taxon>
        <taxon>Chromadorea</taxon>
        <taxon>Rhabditida</taxon>
        <taxon>Rhabditina</taxon>
        <taxon>Rhabditomorpha</taxon>
        <taxon>Strongyloidea</taxon>
        <taxon>Ancylostomatidae</taxon>
        <taxon>Ancylostomatinae</taxon>
        <taxon>Ancylostoma</taxon>
    </lineage>
</organism>
<accession>A0A016TA66</accession>
<dbReference type="AlphaFoldDB" id="A0A016TA66"/>
<protein>
    <submittedName>
        <fullName evidence="1">Uncharacterized protein</fullName>
    </submittedName>
</protein>
<keyword evidence="2" id="KW-1185">Reference proteome</keyword>
<evidence type="ECO:0000313" key="1">
    <source>
        <dbReference type="EMBL" id="EYB99545.1"/>
    </source>
</evidence>
<name>A0A016TA66_9BILA</name>
<sequence>MRFYSRPHPEGSASEYAVLLPSPPLLLMSLRQLRVLTPNSLSLAFDEPFLSVLLISPSNFVQHQFVVLAGAVRDVQEFRPQWHRLAAPGCLCLEALVSHISSSDASSACLYCNWKRRVPVAATSVIAS</sequence>
<proteinExistence type="predicted"/>
<dbReference type="Proteomes" id="UP000024635">
    <property type="component" value="Unassembled WGS sequence"/>
</dbReference>
<gene>
    <name evidence="1" type="primary">Acey_s0121.g1003</name>
    <name evidence="1" type="ORF">Y032_0121g1003</name>
</gene>
<evidence type="ECO:0000313" key="2">
    <source>
        <dbReference type="Proteomes" id="UP000024635"/>
    </source>
</evidence>
<reference evidence="2" key="1">
    <citation type="journal article" date="2015" name="Nat. Genet.">
        <title>The genome and transcriptome of the zoonotic hookworm Ancylostoma ceylanicum identify infection-specific gene families.</title>
        <authorList>
            <person name="Schwarz E.M."/>
            <person name="Hu Y."/>
            <person name="Antoshechkin I."/>
            <person name="Miller M.M."/>
            <person name="Sternberg P.W."/>
            <person name="Aroian R.V."/>
        </authorList>
    </citation>
    <scope>NUCLEOTIDE SEQUENCE</scope>
    <source>
        <strain evidence="2">HY135</strain>
    </source>
</reference>
<comment type="caution">
    <text evidence="1">The sequence shown here is derived from an EMBL/GenBank/DDBJ whole genome shotgun (WGS) entry which is preliminary data.</text>
</comment>
<dbReference type="EMBL" id="JARK01001457">
    <property type="protein sequence ID" value="EYB99545.1"/>
    <property type="molecule type" value="Genomic_DNA"/>
</dbReference>